<protein>
    <submittedName>
        <fullName evidence="1">Uncharacterized protein</fullName>
    </submittedName>
</protein>
<reference evidence="1 2" key="1">
    <citation type="journal article" date="2016" name="Nat. Commun.">
        <title>Thousands of microbial genomes shed light on interconnected biogeochemical processes in an aquifer system.</title>
        <authorList>
            <person name="Anantharaman K."/>
            <person name="Brown C.T."/>
            <person name="Hug L.A."/>
            <person name="Sharon I."/>
            <person name="Castelle C.J."/>
            <person name="Probst A.J."/>
            <person name="Thomas B.C."/>
            <person name="Singh A."/>
            <person name="Wilkins M.J."/>
            <person name="Karaoz U."/>
            <person name="Brodie E.L."/>
            <person name="Williams K.H."/>
            <person name="Hubbard S.S."/>
            <person name="Banfield J.F."/>
        </authorList>
    </citation>
    <scope>NUCLEOTIDE SEQUENCE [LARGE SCALE GENOMIC DNA]</scope>
</reference>
<gene>
    <name evidence="1" type="ORF">A3E44_02705</name>
</gene>
<comment type="caution">
    <text evidence="1">The sequence shown here is derived from an EMBL/GenBank/DDBJ whole genome shotgun (WGS) entry which is preliminary data.</text>
</comment>
<evidence type="ECO:0000313" key="2">
    <source>
        <dbReference type="Proteomes" id="UP000178603"/>
    </source>
</evidence>
<accession>A0A1F8AR02</accession>
<proteinExistence type="predicted"/>
<sequence>MKKNKGYIQNQRGAGLTSVGDILKTFDTQEDKYISREFQKYGIDLAEELGDIKHKALYIKLAKEAPRGLLNSARNYVKDAYDVKSRGKLFMWRLQQLRKETGNKK</sequence>
<evidence type="ECO:0000313" key="1">
    <source>
        <dbReference type="EMBL" id="OGM54091.1"/>
    </source>
</evidence>
<dbReference type="Proteomes" id="UP000178603">
    <property type="component" value="Unassembled WGS sequence"/>
</dbReference>
<dbReference type="AlphaFoldDB" id="A0A1F8AR02"/>
<organism evidence="1 2">
    <name type="scientific">Candidatus Woesebacteria bacterium RIFCSPHIGHO2_12_FULL_41_24</name>
    <dbReference type="NCBI Taxonomy" id="1802510"/>
    <lineage>
        <taxon>Bacteria</taxon>
        <taxon>Candidatus Woeseibacteriota</taxon>
    </lineage>
</organism>
<dbReference type="EMBL" id="MGGW01000018">
    <property type="protein sequence ID" value="OGM54091.1"/>
    <property type="molecule type" value="Genomic_DNA"/>
</dbReference>
<name>A0A1F8AR02_9BACT</name>